<organism evidence="2 3">
    <name type="scientific">Actinidia rufa</name>
    <dbReference type="NCBI Taxonomy" id="165716"/>
    <lineage>
        <taxon>Eukaryota</taxon>
        <taxon>Viridiplantae</taxon>
        <taxon>Streptophyta</taxon>
        <taxon>Embryophyta</taxon>
        <taxon>Tracheophyta</taxon>
        <taxon>Spermatophyta</taxon>
        <taxon>Magnoliopsida</taxon>
        <taxon>eudicotyledons</taxon>
        <taxon>Gunneridae</taxon>
        <taxon>Pentapetalae</taxon>
        <taxon>asterids</taxon>
        <taxon>Ericales</taxon>
        <taxon>Actinidiaceae</taxon>
        <taxon>Actinidia</taxon>
    </lineage>
</organism>
<evidence type="ECO:0000313" key="2">
    <source>
        <dbReference type="EMBL" id="GFZ14610.1"/>
    </source>
</evidence>
<proteinExistence type="predicted"/>
<keyword evidence="3" id="KW-1185">Reference proteome</keyword>
<sequence length="239" mass="25847">MVEVVVVVVVVKIWASNQQSILLGILGTGPQVLKGRPAQTNKSKRPWRGRSRPLRRGDQTKMMTADRILEGSGGDSKYSTSPKGRGGDSTLALGELMSTPMVALASSVEMTWRSSMGSFYLGQEGSKISNLWGDHGRPDLRWRRVCHGRWRFYPISVVRDQGMNEIGARRGPSGGGGIAERNAESEAIWNWEKGWSWSWVGDDDELEEGCRDKGWAGTGAVVDSEGGGCGSNSCGGSGD</sequence>
<gene>
    <name evidence="2" type="ORF">Acr_24g0008000</name>
</gene>
<feature type="compositionally biased region" description="Basic residues" evidence="1">
    <location>
        <begin position="42"/>
        <end position="54"/>
    </location>
</feature>
<accession>A0A7J0GUU4</accession>
<name>A0A7J0GUU4_9ERIC</name>
<reference evidence="2 3" key="1">
    <citation type="submission" date="2019-07" db="EMBL/GenBank/DDBJ databases">
        <title>De Novo Assembly of kiwifruit Actinidia rufa.</title>
        <authorList>
            <person name="Sugita-Konishi S."/>
            <person name="Sato K."/>
            <person name="Mori E."/>
            <person name="Abe Y."/>
            <person name="Kisaki G."/>
            <person name="Hamano K."/>
            <person name="Suezawa K."/>
            <person name="Otani M."/>
            <person name="Fukuda T."/>
            <person name="Manabe T."/>
            <person name="Gomi K."/>
            <person name="Tabuchi M."/>
            <person name="Akimitsu K."/>
            <person name="Kataoka I."/>
        </authorList>
    </citation>
    <scope>NUCLEOTIDE SEQUENCE [LARGE SCALE GENOMIC DNA]</scope>
    <source>
        <strain evidence="3">cv. Fuchu</strain>
    </source>
</reference>
<feature type="region of interest" description="Disordered" evidence="1">
    <location>
        <begin position="33"/>
        <end position="87"/>
    </location>
</feature>
<dbReference type="AlphaFoldDB" id="A0A7J0GUU4"/>
<evidence type="ECO:0000256" key="1">
    <source>
        <dbReference type="SAM" id="MobiDB-lite"/>
    </source>
</evidence>
<dbReference type="Proteomes" id="UP000585474">
    <property type="component" value="Unassembled WGS sequence"/>
</dbReference>
<evidence type="ECO:0000313" key="3">
    <source>
        <dbReference type="Proteomes" id="UP000585474"/>
    </source>
</evidence>
<dbReference type="EMBL" id="BJWL01000024">
    <property type="protein sequence ID" value="GFZ14610.1"/>
    <property type="molecule type" value="Genomic_DNA"/>
</dbReference>
<protein>
    <submittedName>
        <fullName evidence="2">Uncharacterized protein</fullName>
    </submittedName>
</protein>
<comment type="caution">
    <text evidence="2">The sequence shown here is derived from an EMBL/GenBank/DDBJ whole genome shotgun (WGS) entry which is preliminary data.</text>
</comment>